<comment type="caution">
    <text evidence="2">The sequence shown here is derived from an EMBL/GenBank/DDBJ whole genome shotgun (WGS) entry which is preliminary data.</text>
</comment>
<evidence type="ECO:0000313" key="3">
    <source>
        <dbReference type="Proteomes" id="UP000219869"/>
    </source>
</evidence>
<gene>
    <name evidence="2" type="ORF">CN475_12315</name>
</gene>
<evidence type="ECO:0008006" key="4">
    <source>
        <dbReference type="Google" id="ProtNLM"/>
    </source>
</evidence>
<dbReference type="EMBL" id="NTXW01000025">
    <property type="protein sequence ID" value="PEQ87559.1"/>
    <property type="molecule type" value="Genomic_DNA"/>
</dbReference>
<organism evidence="2 3">
    <name type="scientific">Bacillus cereus</name>
    <dbReference type="NCBI Taxonomy" id="1396"/>
    <lineage>
        <taxon>Bacteria</taxon>
        <taxon>Bacillati</taxon>
        <taxon>Bacillota</taxon>
        <taxon>Bacilli</taxon>
        <taxon>Bacillales</taxon>
        <taxon>Bacillaceae</taxon>
        <taxon>Bacillus</taxon>
        <taxon>Bacillus cereus group</taxon>
    </lineage>
</organism>
<protein>
    <recommendedName>
        <fullName evidence="4">Spermidine/putrescine ABC transporter ATP-binding protein</fullName>
    </recommendedName>
</protein>
<evidence type="ECO:0000256" key="1">
    <source>
        <dbReference type="SAM" id="MobiDB-lite"/>
    </source>
</evidence>
<reference evidence="2 3" key="1">
    <citation type="submission" date="2017-09" db="EMBL/GenBank/DDBJ databases">
        <title>Large-scale bioinformatics analysis of Bacillus genomes uncovers conserved roles of natural products in bacterial physiology.</title>
        <authorList>
            <consortium name="Agbiome Team Llc"/>
            <person name="Bleich R.M."/>
            <person name="Kirk G.J."/>
            <person name="Santa Maria K.C."/>
            <person name="Allen S.E."/>
            <person name="Farag S."/>
            <person name="Shank E.A."/>
            <person name="Bowers A."/>
        </authorList>
    </citation>
    <scope>NUCLEOTIDE SEQUENCE [LARGE SCALE GENOMIC DNA]</scope>
    <source>
        <strain evidence="2 3">AFS006334</strain>
    </source>
</reference>
<dbReference type="AlphaFoldDB" id="A0A9X6ULY1"/>
<dbReference type="Proteomes" id="UP000219869">
    <property type="component" value="Unassembled WGS sequence"/>
</dbReference>
<accession>A0A9X6ULY1</accession>
<name>A0A9X6ULY1_BACCE</name>
<feature type="region of interest" description="Disordered" evidence="1">
    <location>
        <begin position="18"/>
        <end position="56"/>
    </location>
</feature>
<proteinExistence type="predicted"/>
<evidence type="ECO:0000313" key="2">
    <source>
        <dbReference type="EMBL" id="PEQ87559.1"/>
    </source>
</evidence>
<sequence length="56" mass="6096">MYSHLCFFIYPAICRAVRPPPQNSAEAKKLGGGPAARKSPIGSTNNEWGMNKPPTH</sequence>